<dbReference type="InterPro" id="IPR036882">
    <property type="entry name" value="Alba-like_dom_sf"/>
</dbReference>
<dbReference type="OrthoDB" id="5416589at2759"/>
<comment type="subcellular location">
    <subcellularLocation>
        <location evidence="1">Nucleus</location>
    </subcellularLocation>
</comment>
<comment type="caution">
    <text evidence="4">The sequence shown here is derived from an EMBL/GenBank/DDBJ whole genome shotgun (WGS) entry which is preliminary data.</text>
</comment>
<organism evidence="4 5">
    <name type="scientific">Neolecta irregularis (strain DAH-3)</name>
    <dbReference type="NCBI Taxonomy" id="1198029"/>
    <lineage>
        <taxon>Eukaryota</taxon>
        <taxon>Fungi</taxon>
        <taxon>Dikarya</taxon>
        <taxon>Ascomycota</taxon>
        <taxon>Taphrinomycotina</taxon>
        <taxon>Neolectales</taxon>
        <taxon>Neolectaceae</taxon>
        <taxon>Neolecta</taxon>
    </lineage>
</organism>
<dbReference type="Pfam" id="PF12328">
    <property type="entry name" value="Rpp20"/>
    <property type="match status" value="1"/>
</dbReference>
<name>A0A1U7LP45_NEOID</name>
<reference evidence="4 5" key="1">
    <citation type="submission" date="2016-04" db="EMBL/GenBank/DDBJ databases">
        <title>Evolutionary innovation and constraint leading to complex multicellularity in the Ascomycota.</title>
        <authorList>
            <person name="Cisse O."/>
            <person name="Nguyen A."/>
            <person name="Hewitt D.A."/>
            <person name="Jedd G."/>
            <person name="Stajich J.E."/>
        </authorList>
    </citation>
    <scope>NUCLEOTIDE SEQUENCE [LARGE SCALE GENOMIC DNA]</scope>
    <source>
        <strain evidence="4 5">DAH-3</strain>
    </source>
</reference>
<evidence type="ECO:0000256" key="1">
    <source>
        <dbReference type="ARBA" id="ARBA00004123"/>
    </source>
</evidence>
<keyword evidence="5" id="KW-1185">Reference proteome</keyword>
<keyword evidence="3" id="KW-0539">Nucleus</keyword>
<evidence type="ECO:0000256" key="3">
    <source>
        <dbReference type="ARBA" id="ARBA00023242"/>
    </source>
</evidence>
<dbReference type="Proteomes" id="UP000186594">
    <property type="component" value="Unassembled WGS sequence"/>
</dbReference>
<keyword evidence="2" id="KW-0819">tRNA processing</keyword>
<evidence type="ECO:0000313" key="5">
    <source>
        <dbReference type="Proteomes" id="UP000186594"/>
    </source>
</evidence>
<accession>A0A1U7LP45</accession>
<dbReference type="GO" id="GO:0003676">
    <property type="term" value="F:nucleic acid binding"/>
    <property type="evidence" value="ECO:0007669"/>
    <property type="project" value="InterPro"/>
</dbReference>
<evidence type="ECO:0000256" key="2">
    <source>
        <dbReference type="ARBA" id="ARBA00022694"/>
    </source>
</evidence>
<evidence type="ECO:0000313" key="4">
    <source>
        <dbReference type="EMBL" id="OLL24436.1"/>
    </source>
</evidence>
<gene>
    <name evidence="4" type="ORF">NEOLI_003226</name>
</gene>
<protein>
    <submittedName>
        <fullName evidence="4">Ribonucleases P/MRP protein subunit POP7</fullName>
    </submittedName>
</protein>
<sequence>MNTQIKKRQKRKDVSVVKRPPIKPIRQHGHFYISPSTNIPHILKRASDILLSDKKVVFKGMGKGLERTMVVALMLQRSMNAQLKINTGTAELIDDIIPNDQVQTQFTVNSNE</sequence>
<dbReference type="GO" id="GO:0001682">
    <property type="term" value="P:tRNA 5'-leader removal"/>
    <property type="evidence" value="ECO:0007669"/>
    <property type="project" value="InterPro"/>
</dbReference>
<dbReference type="GO" id="GO:0000172">
    <property type="term" value="C:ribonuclease MRP complex"/>
    <property type="evidence" value="ECO:0007669"/>
    <property type="project" value="InterPro"/>
</dbReference>
<dbReference type="Gene3D" id="3.30.110.20">
    <property type="entry name" value="Alba-like domain"/>
    <property type="match status" value="1"/>
</dbReference>
<dbReference type="AlphaFoldDB" id="A0A1U7LP45"/>
<dbReference type="EMBL" id="LXFE01000817">
    <property type="protein sequence ID" value="OLL24436.1"/>
    <property type="molecule type" value="Genomic_DNA"/>
</dbReference>
<dbReference type="InterPro" id="IPR014612">
    <property type="entry name" value="Pop7/Rpp20"/>
</dbReference>
<dbReference type="GO" id="GO:0005655">
    <property type="term" value="C:nucleolar ribonuclease P complex"/>
    <property type="evidence" value="ECO:0007669"/>
    <property type="project" value="InterPro"/>
</dbReference>
<proteinExistence type="predicted"/>